<dbReference type="Proteomes" id="UP001732700">
    <property type="component" value="Chromosome 6D"/>
</dbReference>
<dbReference type="EnsemblPlants" id="AVESA.00010b.r2.6DG1172830.1">
    <property type="protein sequence ID" value="AVESA.00010b.r2.6DG1172830.1.CDS"/>
    <property type="gene ID" value="AVESA.00010b.r2.6DG1172830"/>
</dbReference>
<keyword evidence="2" id="KW-1185">Reference proteome</keyword>
<protein>
    <submittedName>
        <fullName evidence="1">Uncharacterized protein</fullName>
    </submittedName>
</protein>
<sequence length="372" mass="41545">MQNFAMMSLISASLAESFLADLDELSDNEAFQEEENAEAVNMEEVVDGMSDLRSLNYDLDSISKLQKAQYYNDIMQYMMEGNLFPRTFNEVSVCFSSVDKLNSLTKKPPYVKKVEDAVERGLTLSNQRSIPDDPEYQLIVDCNALSVDIDSEITIVHSFIRDKYKLKLPLLEYRIQHPIDYARVVKKIGNEMDLTRVELKGLLPSADIMWVTMTESTTSREPLSEGNLVQTIEACDRALALDAAKKKILDFVASRMRYIAPNLAAIVGSDVASKLMVNAGGLEALAKMPSCNVHLLGVKKKNLSGFSTATFQFHASYVELTEIFQSTPPSLRTHSIHEQNLLAGRNSQENQEMARIATSKAPKATSCSRIYA</sequence>
<proteinExistence type="predicted"/>
<organism evidence="1 2">
    <name type="scientific">Avena sativa</name>
    <name type="common">Oat</name>
    <dbReference type="NCBI Taxonomy" id="4498"/>
    <lineage>
        <taxon>Eukaryota</taxon>
        <taxon>Viridiplantae</taxon>
        <taxon>Streptophyta</taxon>
        <taxon>Embryophyta</taxon>
        <taxon>Tracheophyta</taxon>
        <taxon>Spermatophyta</taxon>
        <taxon>Magnoliopsida</taxon>
        <taxon>Liliopsida</taxon>
        <taxon>Poales</taxon>
        <taxon>Poaceae</taxon>
        <taxon>BOP clade</taxon>
        <taxon>Pooideae</taxon>
        <taxon>Poodae</taxon>
        <taxon>Poeae</taxon>
        <taxon>Poeae Chloroplast Group 1 (Aveneae type)</taxon>
        <taxon>Aveninae</taxon>
        <taxon>Avena</taxon>
    </lineage>
</organism>
<accession>A0ACD5ZJH1</accession>
<name>A0ACD5ZJH1_AVESA</name>
<evidence type="ECO:0000313" key="2">
    <source>
        <dbReference type="Proteomes" id="UP001732700"/>
    </source>
</evidence>
<reference evidence="1" key="1">
    <citation type="submission" date="2021-05" db="EMBL/GenBank/DDBJ databases">
        <authorList>
            <person name="Scholz U."/>
            <person name="Mascher M."/>
            <person name="Fiebig A."/>
        </authorList>
    </citation>
    <scope>NUCLEOTIDE SEQUENCE [LARGE SCALE GENOMIC DNA]</scope>
</reference>
<evidence type="ECO:0000313" key="1">
    <source>
        <dbReference type="EnsemblPlants" id="AVESA.00010b.r2.6DG1172830.1.CDS"/>
    </source>
</evidence>
<reference evidence="1" key="2">
    <citation type="submission" date="2025-09" db="UniProtKB">
        <authorList>
            <consortium name="EnsemblPlants"/>
        </authorList>
    </citation>
    <scope>IDENTIFICATION</scope>
</reference>